<proteinExistence type="inferred from homology"/>
<dbReference type="Proteomes" id="UP000694394">
    <property type="component" value="Unassembled WGS sequence"/>
</dbReference>
<dbReference type="GO" id="GO:0016020">
    <property type="term" value="C:membrane"/>
    <property type="evidence" value="ECO:0007669"/>
    <property type="project" value="UniProtKB-SubCell"/>
</dbReference>
<dbReference type="PANTHER" id="PTHR12608">
    <property type="entry name" value="TRANSMEMBRANE PROTEIN HTP-1 RELATED"/>
    <property type="match status" value="1"/>
</dbReference>
<evidence type="ECO:0000256" key="1">
    <source>
        <dbReference type="ARBA" id="ARBA00004141"/>
    </source>
</evidence>
<keyword evidence="9" id="KW-1185">Reference proteome</keyword>
<dbReference type="PANTHER" id="PTHR12608:SF1">
    <property type="entry name" value="TRANSMEMBRANE PROTEIN 165"/>
    <property type="match status" value="1"/>
</dbReference>
<dbReference type="Pfam" id="PF01169">
    <property type="entry name" value="GDT1"/>
    <property type="match status" value="1"/>
</dbReference>
<gene>
    <name evidence="8" type="primary">TMEM165</name>
</gene>
<feature type="region of interest" description="Disordered" evidence="7">
    <location>
        <begin position="118"/>
        <end position="149"/>
    </location>
</feature>
<dbReference type="Ensembl" id="ENSMICT00000070774.1">
    <property type="protein sequence ID" value="ENSMICP00000048482.1"/>
    <property type="gene ID" value="ENSMICG00000000319.3"/>
</dbReference>
<evidence type="ECO:0000313" key="9">
    <source>
        <dbReference type="Proteomes" id="UP000694394"/>
    </source>
</evidence>
<dbReference type="GO" id="GO:0032472">
    <property type="term" value="P:Golgi calcium ion transport"/>
    <property type="evidence" value="ECO:0007669"/>
    <property type="project" value="TreeGrafter"/>
</dbReference>
<organism evidence="8 9">
    <name type="scientific">Microcebus murinus</name>
    <name type="common">Gray mouse lemur</name>
    <name type="synonym">Lemur murinus</name>
    <dbReference type="NCBI Taxonomy" id="30608"/>
    <lineage>
        <taxon>Eukaryota</taxon>
        <taxon>Metazoa</taxon>
        <taxon>Chordata</taxon>
        <taxon>Craniata</taxon>
        <taxon>Vertebrata</taxon>
        <taxon>Euteleostomi</taxon>
        <taxon>Mammalia</taxon>
        <taxon>Eutheria</taxon>
        <taxon>Euarchontoglires</taxon>
        <taxon>Primates</taxon>
        <taxon>Strepsirrhini</taxon>
        <taxon>Lemuriformes</taxon>
        <taxon>Cheirogaleidae</taxon>
        <taxon>Microcebus</taxon>
    </lineage>
</organism>
<dbReference type="GO" id="GO:0032468">
    <property type="term" value="P:Golgi calcium ion homeostasis"/>
    <property type="evidence" value="ECO:0007669"/>
    <property type="project" value="TreeGrafter"/>
</dbReference>
<dbReference type="GO" id="GO:0015085">
    <property type="term" value="F:calcium ion transmembrane transporter activity"/>
    <property type="evidence" value="ECO:0007669"/>
    <property type="project" value="TreeGrafter"/>
</dbReference>
<comment type="subcellular location">
    <subcellularLocation>
        <location evidence="1 6">Membrane</location>
        <topology evidence="1 6">Multi-pass membrane protein</topology>
    </subcellularLocation>
</comment>
<comment type="caution">
    <text evidence="6">Lacks conserved residue(s) required for the propagation of feature annotation.</text>
</comment>
<feature type="compositionally biased region" description="Gly residues" evidence="7">
    <location>
        <begin position="49"/>
        <end position="67"/>
    </location>
</feature>
<dbReference type="GO" id="GO:0005384">
    <property type="term" value="F:manganese ion transmembrane transporter activity"/>
    <property type="evidence" value="ECO:0007669"/>
    <property type="project" value="TreeGrafter"/>
</dbReference>
<dbReference type="GO" id="GO:0005794">
    <property type="term" value="C:Golgi apparatus"/>
    <property type="evidence" value="ECO:0007669"/>
    <property type="project" value="TreeGrafter"/>
</dbReference>
<reference evidence="8" key="1">
    <citation type="submission" date="2025-08" db="UniProtKB">
        <authorList>
            <consortium name="Ensembl"/>
        </authorList>
    </citation>
    <scope>IDENTIFICATION</scope>
</reference>
<evidence type="ECO:0000256" key="7">
    <source>
        <dbReference type="SAM" id="MobiDB-lite"/>
    </source>
</evidence>
<keyword evidence="3 6" id="KW-0812">Transmembrane</keyword>
<evidence type="ECO:0000256" key="6">
    <source>
        <dbReference type="RuleBase" id="RU365102"/>
    </source>
</evidence>
<keyword evidence="4 6" id="KW-1133">Transmembrane helix</keyword>
<evidence type="ECO:0000256" key="3">
    <source>
        <dbReference type="ARBA" id="ARBA00022692"/>
    </source>
</evidence>
<dbReference type="GeneTree" id="ENSGT00390000005261"/>
<protein>
    <recommendedName>
        <fullName evidence="6">GDT1 family protein</fullName>
    </recommendedName>
</protein>
<feature type="region of interest" description="Disordered" evidence="7">
    <location>
        <begin position="30"/>
        <end position="90"/>
    </location>
</feature>
<sequence length="205" mass="21237">MEPSGAGPRSWAWAARRDGCRVCVGRRGERADGARTRLPAAPHGAPALNGGGVARRGGTRRAGGSGEGSRRRHSSWRLARGRSAAGWRRVQGEAGARAPRLLLLLLVPLLWAGVRAGPDEDLSPRNKSPSPPQPAAVQGPEPPGEDPYGVAVGGTVGHCLCTGLAVIGGRMIAQKISVRTVTIIGGIVFLAFAFSALFISPDSGF</sequence>
<evidence type="ECO:0000256" key="2">
    <source>
        <dbReference type="ARBA" id="ARBA00009190"/>
    </source>
</evidence>
<accession>A0A8C5YAK3</accession>
<reference evidence="8" key="2">
    <citation type="submission" date="2025-09" db="UniProtKB">
        <authorList>
            <consortium name="Ensembl"/>
        </authorList>
    </citation>
    <scope>IDENTIFICATION</scope>
</reference>
<dbReference type="AlphaFoldDB" id="A0A8C5YAK3"/>
<evidence type="ECO:0000256" key="5">
    <source>
        <dbReference type="ARBA" id="ARBA00023136"/>
    </source>
</evidence>
<evidence type="ECO:0000256" key="4">
    <source>
        <dbReference type="ARBA" id="ARBA00022989"/>
    </source>
</evidence>
<evidence type="ECO:0000313" key="8">
    <source>
        <dbReference type="Ensembl" id="ENSMICP00000048482.1"/>
    </source>
</evidence>
<comment type="similarity">
    <text evidence="2 6">Belongs to the GDT1 family.</text>
</comment>
<dbReference type="InterPro" id="IPR001727">
    <property type="entry name" value="GDT1-like"/>
</dbReference>
<feature type="transmembrane region" description="Helical" evidence="6">
    <location>
        <begin position="180"/>
        <end position="199"/>
    </location>
</feature>
<feature type="transmembrane region" description="Helical" evidence="6">
    <location>
        <begin position="148"/>
        <end position="168"/>
    </location>
</feature>
<name>A0A8C5YAK3_MICMU</name>
<keyword evidence="5 6" id="KW-0472">Membrane</keyword>